<reference evidence="2 3" key="1">
    <citation type="journal article" date="2021" name="Nat. Plants">
        <title>The Taxus genome provides insights into paclitaxel biosynthesis.</title>
        <authorList>
            <person name="Xiong X."/>
            <person name="Gou J."/>
            <person name="Liao Q."/>
            <person name="Li Y."/>
            <person name="Zhou Q."/>
            <person name="Bi G."/>
            <person name="Li C."/>
            <person name="Du R."/>
            <person name="Wang X."/>
            <person name="Sun T."/>
            <person name="Guo L."/>
            <person name="Liang H."/>
            <person name="Lu P."/>
            <person name="Wu Y."/>
            <person name="Zhang Z."/>
            <person name="Ro D.K."/>
            <person name="Shang Y."/>
            <person name="Huang S."/>
            <person name="Yan J."/>
        </authorList>
    </citation>
    <scope>NUCLEOTIDE SEQUENCE [LARGE SCALE GENOMIC DNA]</scope>
    <source>
        <strain evidence="2">Ta-2019</strain>
    </source>
</reference>
<feature type="non-terminal residue" evidence="2">
    <location>
        <position position="98"/>
    </location>
</feature>
<gene>
    <name evidence="2" type="ORF">KI387_010663</name>
</gene>
<accession>A0AA38KJA9</accession>
<dbReference type="Proteomes" id="UP000824469">
    <property type="component" value="Unassembled WGS sequence"/>
</dbReference>
<dbReference type="Pfam" id="PF01650">
    <property type="entry name" value="Peptidase_C13"/>
    <property type="match status" value="1"/>
</dbReference>
<proteinExistence type="inferred from homology"/>
<dbReference type="PANTHER" id="PTHR12000">
    <property type="entry name" value="HEMOGLOBINASE FAMILY MEMBER"/>
    <property type="match status" value="1"/>
</dbReference>
<dbReference type="AlphaFoldDB" id="A0AA38KJA9"/>
<keyword evidence="3" id="KW-1185">Reference proteome</keyword>
<name>A0AA38KJA9_TAXCH</name>
<dbReference type="PANTHER" id="PTHR12000:SF42">
    <property type="entry name" value="LEGUMAIN"/>
    <property type="match status" value="1"/>
</dbReference>
<protein>
    <submittedName>
        <fullName evidence="2">Uncharacterized protein</fullName>
    </submittedName>
</protein>
<dbReference type="GO" id="GO:0005773">
    <property type="term" value="C:vacuole"/>
    <property type="evidence" value="ECO:0007669"/>
    <property type="project" value="GOC"/>
</dbReference>
<organism evidence="2 3">
    <name type="scientific">Taxus chinensis</name>
    <name type="common">Chinese yew</name>
    <name type="synonym">Taxus wallichiana var. chinensis</name>
    <dbReference type="NCBI Taxonomy" id="29808"/>
    <lineage>
        <taxon>Eukaryota</taxon>
        <taxon>Viridiplantae</taxon>
        <taxon>Streptophyta</taxon>
        <taxon>Embryophyta</taxon>
        <taxon>Tracheophyta</taxon>
        <taxon>Spermatophyta</taxon>
        <taxon>Pinopsida</taxon>
        <taxon>Pinidae</taxon>
        <taxon>Conifers II</taxon>
        <taxon>Cupressales</taxon>
        <taxon>Taxaceae</taxon>
        <taxon>Taxus</taxon>
    </lineage>
</organism>
<dbReference type="InterPro" id="IPR001096">
    <property type="entry name" value="Peptidase_C13"/>
</dbReference>
<comment type="caution">
    <text evidence="2">The sequence shown here is derived from an EMBL/GenBank/DDBJ whole genome shotgun (WGS) entry which is preliminary data.</text>
</comment>
<dbReference type="GO" id="GO:0006624">
    <property type="term" value="P:vacuolar protein processing"/>
    <property type="evidence" value="ECO:0007669"/>
    <property type="project" value="TreeGrafter"/>
</dbReference>
<dbReference type="GO" id="GO:0051603">
    <property type="term" value="P:proteolysis involved in protein catabolic process"/>
    <property type="evidence" value="ECO:0007669"/>
    <property type="project" value="TreeGrafter"/>
</dbReference>
<sequence length="98" mass="11238">LSVKEVPEGEVHNTLTETLKQQYVVVKERTSNQGSYMGSHVMQYGDIPISQESLSFYMGFDPANANATFENSLPRYLKDKDPTFINQRDADLLHLWQK</sequence>
<dbReference type="EMBL" id="JAHRHJ020000008">
    <property type="protein sequence ID" value="KAH9306259.1"/>
    <property type="molecule type" value="Genomic_DNA"/>
</dbReference>
<dbReference type="Gene3D" id="3.40.50.1460">
    <property type="match status" value="1"/>
</dbReference>
<evidence type="ECO:0000256" key="1">
    <source>
        <dbReference type="ARBA" id="ARBA00009941"/>
    </source>
</evidence>
<evidence type="ECO:0000313" key="2">
    <source>
        <dbReference type="EMBL" id="KAH9306259.1"/>
    </source>
</evidence>
<feature type="non-terminal residue" evidence="2">
    <location>
        <position position="1"/>
    </location>
</feature>
<comment type="similarity">
    <text evidence="1">Belongs to the peptidase C13 family.</text>
</comment>
<dbReference type="GO" id="GO:0004197">
    <property type="term" value="F:cysteine-type endopeptidase activity"/>
    <property type="evidence" value="ECO:0007669"/>
    <property type="project" value="TreeGrafter"/>
</dbReference>
<evidence type="ECO:0000313" key="3">
    <source>
        <dbReference type="Proteomes" id="UP000824469"/>
    </source>
</evidence>